<keyword evidence="6 10" id="KW-0378">Hydrolase</keyword>
<dbReference type="InterPro" id="IPR008928">
    <property type="entry name" value="6-hairpin_glycosidase_sf"/>
</dbReference>
<dbReference type="EMBL" id="JAPQKN010000007">
    <property type="protein sequence ID" value="KAJ5152997.1"/>
    <property type="molecule type" value="Genomic_DNA"/>
</dbReference>
<dbReference type="GO" id="GO:0009272">
    <property type="term" value="P:fungal-type cell wall biogenesis"/>
    <property type="evidence" value="ECO:0007669"/>
    <property type="project" value="TreeGrafter"/>
</dbReference>
<evidence type="ECO:0000256" key="4">
    <source>
        <dbReference type="ARBA" id="ARBA00012350"/>
    </source>
</evidence>
<keyword evidence="14" id="KW-1185">Reference proteome</keyword>
<dbReference type="GO" id="GO:0016052">
    <property type="term" value="P:carbohydrate catabolic process"/>
    <property type="evidence" value="ECO:0007669"/>
    <property type="project" value="InterPro"/>
</dbReference>
<dbReference type="RefSeq" id="XP_056539305.1">
    <property type="nucleotide sequence ID" value="XM_056691599.1"/>
</dbReference>
<evidence type="ECO:0000313" key="14">
    <source>
        <dbReference type="Proteomes" id="UP001149163"/>
    </source>
</evidence>
<evidence type="ECO:0000256" key="12">
    <source>
        <dbReference type="SAM" id="SignalP"/>
    </source>
</evidence>
<evidence type="ECO:0000256" key="11">
    <source>
        <dbReference type="SAM" id="MobiDB-lite"/>
    </source>
</evidence>
<feature type="region of interest" description="Disordered" evidence="11">
    <location>
        <begin position="407"/>
        <end position="434"/>
    </location>
</feature>
<dbReference type="GO" id="GO:0012505">
    <property type="term" value="C:endomembrane system"/>
    <property type="evidence" value="ECO:0007669"/>
    <property type="project" value="UniProtKB-SubCell"/>
</dbReference>
<gene>
    <name evidence="13" type="ORF">N7482_009475</name>
</gene>
<dbReference type="SUPFAM" id="SSF48208">
    <property type="entry name" value="Six-hairpin glycosidases"/>
    <property type="match status" value="1"/>
</dbReference>
<dbReference type="OrthoDB" id="4187847at2759"/>
<keyword evidence="7" id="KW-0472">Membrane</keyword>
<comment type="caution">
    <text evidence="13">The sequence shown here is derived from an EMBL/GenBank/DDBJ whole genome shotgun (WGS) entry which is preliminary data.</text>
</comment>
<evidence type="ECO:0000256" key="9">
    <source>
        <dbReference type="ARBA" id="ARBA00023295"/>
    </source>
</evidence>
<evidence type="ECO:0000256" key="8">
    <source>
        <dbReference type="ARBA" id="ARBA00023180"/>
    </source>
</evidence>
<protein>
    <recommendedName>
        <fullName evidence="4 10">Mannan endo-1,6-alpha-mannosidase</fullName>
        <ecNumber evidence="4 10">3.2.1.101</ecNumber>
    </recommendedName>
</protein>
<dbReference type="InterPro" id="IPR005198">
    <property type="entry name" value="Glyco_hydro_76"/>
</dbReference>
<sequence length="465" mass="50022">MRRMNWKAACALALLAGSVSAIDLDITNEKSVKNAASVAAGNTMSDYNDRESKNIPGKLDAVWFAGGVMFDALIRYWYYTGDSSNNEAVSDGMYWQRGNNDYFPANYSSYLGNDDQVMWGLAAMTAAELDYPQRSTMPSWLTLAENVFNAQIRRWDDSSCGGGMRWQVWPYESGYDTKNAISNGGLFELAARLGHYTNNQTYSDWAEKIWDWSATTPLLKTTTTSLVETTTWNIADSTTCQENCTDHGDWQWSFNYGVYMAGAAFMYNLTDGKSKWKSGLDGLLDTSAQFFPNHGYNLDDGTVMVEITCEPVQRCNLAQIIMKGTFVQNLAQIAVVAPYTSAKILPLLQGSAVAAAKTCTGGTNNNCCSTVWYEQTDDDENGGESQIAALALFTSNLVAFNTDAPGTQSTAANSTSTSATTGGNSTTTSSGAAGASTTGSNAANVLAGNSLGITAAVFAAVLALF</sequence>
<feature type="signal peptide" evidence="12">
    <location>
        <begin position="1"/>
        <end position="21"/>
    </location>
</feature>
<dbReference type="GO" id="GO:0008496">
    <property type="term" value="F:mannan endo-1,6-alpha-mannosidase activity"/>
    <property type="evidence" value="ECO:0007669"/>
    <property type="project" value="UniProtKB-UniRule"/>
</dbReference>
<dbReference type="GeneID" id="81430775"/>
<accession>A0A9W9HQB8</accession>
<proteinExistence type="inferred from homology"/>
<evidence type="ECO:0000256" key="3">
    <source>
        <dbReference type="ARBA" id="ARBA00009699"/>
    </source>
</evidence>
<dbReference type="PANTHER" id="PTHR12145">
    <property type="entry name" value="MANNAN ENDO-1,6-ALPHA-MANNOSIDASE DCW1"/>
    <property type="match status" value="1"/>
</dbReference>
<dbReference type="PIRSF" id="PIRSF016302">
    <property type="entry name" value="Man_a_manosd"/>
    <property type="match status" value="1"/>
</dbReference>
<evidence type="ECO:0000256" key="6">
    <source>
        <dbReference type="ARBA" id="ARBA00022801"/>
    </source>
</evidence>
<reference evidence="13" key="2">
    <citation type="journal article" date="2023" name="IMA Fungus">
        <title>Comparative genomic study of the Penicillium genus elucidates a diverse pangenome and 15 lateral gene transfer events.</title>
        <authorList>
            <person name="Petersen C."/>
            <person name="Sorensen T."/>
            <person name="Nielsen M.R."/>
            <person name="Sondergaard T.E."/>
            <person name="Sorensen J.L."/>
            <person name="Fitzpatrick D.A."/>
            <person name="Frisvad J.C."/>
            <person name="Nielsen K.L."/>
        </authorList>
    </citation>
    <scope>NUCLEOTIDE SEQUENCE</scope>
    <source>
        <strain evidence="13">IBT 26290</strain>
    </source>
</reference>
<feature type="chain" id="PRO_5040819589" description="Mannan endo-1,6-alpha-mannosidase" evidence="12">
    <location>
        <begin position="22"/>
        <end position="465"/>
    </location>
</feature>
<organism evidence="13 14">
    <name type="scientific">Penicillium canariense</name>
    <dbReference type="NCBI Taxonomy" id="189055"/>
    <lineage>
        <taxon>Eukaryota</taxon>
        <taxon>Fungi</taxon>
        <taxon>Dikarya</taxon>
        <taxon>Ascomycota</taxon>
        <taxon>Pezizomycotina</taxon>
        <taxon>Eurotiomycetes</taxon>
        <taxon>Eurotiomycetidae</taxon>
        <taxon>Eurotiales</taxon>
        <taxon>Aspergillaceae</taxon>
        <taxon>Penicillium</taxon>
    </lineage>
</organism>
<dbReference type="Proteomes" id="UP001149163">
    <property type="component" value="Unassembled WGS sequence"/>
</dbReference>
<dbReference type="Pfam" id="PF03663">
    <property type="entry name" value="Glyco_hydro_76"/>
    <property type="match status" value="1"/>
</dbReference>
<keyword evidence="5 12" id="KW-0732">Signal</keyword>
<evidence type="ECO:0000313" key="13">
    <source>
        <dbReference type="EMBL" id="KAJ5152997.1"/>
    </source>
</evidence>
<evidence type="ECO:0000256" key="1">
    <source>
        <dbReference type="ARBA" id="ARBA00001452"/>
    </source>
</evidence>
<feature type="compositionally biased region" description="Low complexity" evidence="11">
    <location>
        <begin position="409"/>
        <end position="434"/>
    </location>
</feature>
<name>A0A9W9HQB8_9EURO</name>
<evidence type="ECO:0000256" key="7">
    <source>
        <dbReference type="ARBA" id="ARBA00023136"/>
    </source>
</evidence>
<comment type="subcellular location">
    <subcellularLocation>
        <location evidence="2">Endomembrane system</location>
    </subcellularLocation>
</comment>
<evidence type="ECO:0000256" key="5">
    <source>
        <dbReference type="ARBA" id="ARBA00022729"/>
    </source>
</evidence>
<dbReference type="PANTHER" id="PTHR12145:SF37">
    <property type="entry name" value="MANNAN ENDO-1,6-ALPHA-MANNOSIDASE"/>
    <property type="match status" value="1"/>
</dbReference>
<reference evidence="13" key="1">
    <citation type="submission" date="2022-11" db="EMBL/GenBank/DDBJ databases">
        <authorList>
            <person name="Petersen C."/>
        </authorList>
    </citation>
    <scope>NUCLEOTIDE SEQUENCE</scope>
    <source>
        <strain evidence="13">IBT 26290</strain>
    </source>
</reference>
<dbReference type="Gene3D" id="1.50.10.20">
    <property type="match status" value="1"/>
</dbReference>
<dbReference type="AlphaFoldDB" id="A0A9W9HQB8"/>
<evidence type="ECO:0000256" key="10">
    <source>
        <dbReference type="PIRNR" id="PIRNR016302"/>
    </source>
</evidence>
<dbReference type="EC" id="3.2.1.101" evidence="4 10"/>
<comment type="catalytic activity">
    <reaction evidence="1 10">
        <text>Random hydrolysis of (1-&gt;6)-alpha-D-mannosidic linkages in unbranched (1-&gt;6)-mannans.</text>
        <dbReference type="EC" id="3.2.1.101"/>
    </reaction>
</comment>
<keyword evidence="8" id="KW-0325">Glycoprotein</keyword>
<dbReference type="FunFam" id="1.50.10.20:FF:000006">
    <property type="entry name" value="Mannan endo-1,6-alpha-mannosidase"/>
    <property type="match status" value="1"/>
</dbReference>
<keyword evidence="9 10" id="KW-0326">Glycosidase</keyword>
<evidence type="ECO:0000256" key="2">
    <source>
        <dbReference type="ARBA" id="ARBA00004308"/>
    </source>
</evidence>
<dbReference type="InterPro" id="IPR014480">
    <property type="entry name" value="Mannan-1_6-alpha_mannosidase"/>
</dbReference>
<comment type="similarity">
    <text evidence="3 10">Belongs to the glycosyl hydrolase 76 family.</text>
</comment>